<dbReference type="Proteomes" id="UP000292402">
    <property type="component" value="Unassembled WGS sequence"/>
</dbReference>
<organism evidence="2 4">
    <name type="scientific">Alternaria tenuissima</name>
    <dbReference type="NCBI Taxonomy" id="119927"/>
    <lineage>
        <taxon>Eukaryota</taxon>
        <taxon>Fungi</taxon>
        <taxon>Dikarya</taxon>
        <taxon>Ascomycota</taxon>
        <taxon>Pezizomycotina</taxon>
        <taxon>Dothideomycetes</taxon>
        <taxon>Pleosporomycetidae</taxon>
        <taxon>Pleosporales</taxon>
        <taxon>Pleosporineae</taxon>
        <taxon>Pleosporaceae</taxon>
        <taxon>Alternaria</taxon>
        <taxon>Alternaria sect. Alternaria</taxon>
        <taxon>Alternaria alternata complex</taxon>
    </lineage>
</organism>
<evidence type="ECO:0000313" key="2">
    <source>
        <dbReference type="EMBL" id="RYN55718.1"/>
    </source>
</evidence>
<comment type="caution">
    <text evidence="2">The sequence shown here is derived from an EMBL/GenBank/DDBJ whole genome shotgun (WGS) entry which is preliminary data.</text>
</comment>
<keyword evidence="5" id="KW-1185">Reference proteome</keyword>
<dbReference type="EMBL" id="PDXF01000009">
    <property type="protein sequence ID" value="RYO05224.1"/>
    <property type="molecule type" value="Genomic_DNA"/>
</dbReference>
<dbReference type="Proteomes" id="UP000293195">
    <property type="component" value="Unassembled WGS sequence"/>
</dbReference>
<keyword evidence="1" id="KW-0732">Signal</keyword>
<sequence length="346" mass="38594">MWSLLLTSLFLKAFIPVYVSGYKIDQSCEDKGIAQDIRDAMTSAFEKAYDAYGILVSPPLHAEALELLGFLFAKDGVDPAKLVEEGKMAKTISVLQNINTNMRNEVTGHASVLPKDVVIFCHFNRWKPVEGEEDLWRDTTNGIKLKFKEQQCRGGTNLDKVALAVTFNPETEDEDITWRNGVAIESRQPTQIQLCTWFVDWIKQKKFKLSDDAQRRTNIGRAMINMAEWNLFGLTQIDAFNLLDKVLLHEMTHGRGAYAEYNDGMVEVEGLADVPSTTRLLGLFTSPAYGWKAALRLAREGDDLGGEAAPDNNADTIALFASGSWLLKNKTKIDSKGRIVKRAGVA</sequence>
<evidence type="ECO:0000313" key="3">
    <source>
        <dbReference type="EMBL" id="RYO05224.1"/>
    </source>
</evidence>
<evidence type="ECO:0008006" key="6">
    <source>
        <dbReference type="Google" id="ProtNLM"/>
    </source>
</evidence>
<evidence type="ECO:0000313" key="4">
    <source>
        <dbReference type="Proteomes" id="UP000292402"/>
    </source>
</evidence>
<protein>
    <recommendedName>
        <fullName evidence="6">Lysine-specific metallo-endopeptidase domain-containing protein</fullName>
    </recommendedName>
</protein>
<evidence type="ECO:0000313" key="5">
    <source>
        <dbReference type="Proteomes" id="UP000293195"/>
    </source>
</evidence>
<dbReference type="GO" id="GO:0008237">
    <property type="term" value="F:metallopeptidase activity"/>
    <property type="evidence" value="ECO:0007669"/>
    <property type="project" value="InterPro"/>
</dbReference>
<gene>
    <name evidence="2" type="ORF">AA0114_g3084</name>
    <name evidence="3" type="ORF">AA0119_g3709</name>
</gene>
<reference evidence="4 5" key="2">
    <citation type="journal article" date="2019" name="bioRxiv">
        <title>Genomics, evolutionary history and diagnostics of the Alternaria alternata species group including apple and Asian pear pathotypes.</title>
        <authorList>
            <person name="Armitage A.D."/>
            <person name="Cockerton H.M."/>
            <person name="Sreenivasaprasad S."/>
            <person name="Woodhall J.W."/>
            <person name="Lane C.R."/>
            <person name="Harrison R.J."/>
            <person name="Clarkson J.P."/>
        </authorList>
    </citation>
    <scope>NUCLEOTIDE SEQUENCE [LARGE SCALE GENOMIC DNA]</scope>
    <source>
        <strain evidence="4">FERA 1082</strain>
        <strain evidence="5">FERA 635</strain>
    </source>
</reference>
<accession>A0A4Q4MPW8</accession>
<dbReference type="InterPro" id="IPR024079">
    <property type="entry name" value="MetalloPept_cat_dom_sf"/>
</dbReference>
<dbReference type="AlphaFoldDB" id="A0A4Q4MPW8"/>
<proteinExistence type="predicted"/>
<feature type="signal peptide" evidence="1">
    <location>
        <begin position="1"/>
        <end position="21"/>
    </location>
</feature>
<dbReference type="Gene3D" id="3.40.390.10">
    <property type="entry name" value="Collagenase (Catalytic Domain)"/>
    <property type="match status" value="1"/>
</dbReference>
<feature type="chain" id="PRO_5043193923" description="Lysine-specific metallo-endopeptidase domain-containing protein" evidence="1">
    <location>
        <begin position="22"/>
        <end position="346"/>
    </location>
</feature>
<name>A0A4Q4MPW8_9PLEO</name>
<reference evidence="2" key="3">
    <citation type="journal article" date="2019" name="J. ISSAAS">
        <title>Genomics, evolutionary history and diagnostics of the Alternaria alternata species group including apple and Asian pear pathotypes.</title>
        <authorList>
            <person name="Armitage A.D."/>
            <person name="Cockerton H.M."/>
            <person name="Sreenivasaprasad S."/>
            <person name="Woodhall J."/>
            <person name="Lane C."/>
            <person name="Harrison R.J."/>
            <person name="Clarkson J.P."/>
        </authorList>
    </citation>
    <scope>NUCLEOTIDE SEQUENCE</scope>
    <source>
        <strain evidence="2">FERA 1082</strain>
    </source>
</reference>
<reference evidence="3" key="1">
    <citation type="submission" date="2017-10" db="EMBL/GenBank/DDBJ databases">
        <authorList>
            <person name="Armitage A.D."/>
            <person name="Barbara D.J."/>
            <person name="Woodhall J.W."/>
            <person name="Sreenivasaprasad S."/>
            <person name="Lane C.R."/>
            <person name="Clarkson J.P."/>
            <person name="Harrison R.J."/>
        </authorList>
    </citation>
    <scope>NUCLEOTIDE SEQUENCE</scope>
    <source>
        <strain evidence="3">FERA 635</strain>
    </source>
</reference>
<evidence type="ECO:0000256" key="1">
    <source>
        <dbReference type="SAM" id="SignalP"/>
    </source>
</evidence>
<dbReference type="EMBL" id="PDXA01000008">
    <property type="protein sequence ID" value="RYN55718.1"/>
    <property type="molecule type" value="Genomic_DNA"/>
</dbReference>